<dbReference type="PANTHER" id="PTHR35736">
    <property type="entry name" value="EXPRESSED PROTEIN"/>
    <property type="match status" value="1"/>
</dbReference>
<dbReference type="Pfam" id="PF08246">
    <property type="entry name" value="Inhibitor_I29"/>
    <property type="match status" value="1"/>
</dbReference>
<feature type="domain" description="Cathepsin propeptide inhibitor" evidence="2">
    <location>
        <begin position="117"/>
        <end position="171"/>
    </location>
</feature>
<dbReference type="InterPro" id="IPR056712">
    <property type="entry name" value="DUF7810"/>
</dbReference>
<accession>A0A2K2D649</accession>
<dbReference type="InterPro" id="IPR013201">
    <property type="entry name" value="Prot_inhib_I29"/>
</dbReference>
<evidence type="ECO:0000313" key="5">
    <source>
        <dbReference type="Proteomes" id="UP000008810"/>
    </source>
</evidence>
<evidence type="ECO:0000256" key="1">
    <source>
        <dbReference type="SAM" id="SignalP"/>
    </source>
</evidence>
<dbReference type="STRING" id="15368.A0A2K2D649"/>
<protein>
    <recommendedName>
        <fullName evidence="2">Cathepsin propeptide inhibitor domain-containing protein</fullName>
    </recommendedName>
</protein>
<evidence type="ECO:0000259" key="2">
    <source>
        <dbReference type="SMART" id="SM00848"/>
    </source>
</evidence>
<dbReference type="Gramene" id="PNT69741">
    <property type="protein sequence ID" value="PNT69741"/>
    <property type="gene ID" value="BRADI_3g60628v3"/>
</dbReference>
<gene>
    <name evidence="4" type="primary">LOC106865386</name>
    <name evidence="3" type="ORF">BRADI_3g60628v3</name>
</gene>
<dbReference type="SMART" id="SM00848">
    <property type="entry name" value="Inhibitor_I29"/>
    <property type="match status" value="2"/>
</dbReference>
<evidence type="ECO:0000313" key="3">
    <source>
        <dbReference type="EMBL" id="PNT69741.1"/>
    </source>
</evidence>
<dbReference type="GeneID" id="106865386"/>
<dbReference type="AlphaFoldDB" id="A0A2K2D649"/>
<feature type="domain" description="Cathepsin propeptide inhibitor" evidence="2">
    <location>
        <begin position="41"/>
        <end position="96"/>
    </location>
</feature>
<feature type="signal peptide" evidence="1">
    <location>
        <begin position="1"/>
        <end position="32"/>
    </location>
</feature>
<name>A0A2K2D649_BRADI</name>
<keyword evidence="5" id="KW-1185">Reference proteome</keyword>
<dbReference type="EMBL" id="CM000882">
    <property type="protein sequence ID" value="PNT69741.1"/>
    <property type="molecule type" value="Genomic_DNA"/>
</dbReference>
<reference evidence="4" key="3">
    <citation type="submission" date="2018-08" db="UniProtKB">
        <authorList>
            <consortium name="EnsemblPlants"/>
        </authorList>
    </citation>
    <scope>IDENTIFICATION</scope>
    <source>
        <strain evidence="4">cv. Bd21</strain>
    </source>
</reference>
<keyword evidence="1" id="KW-0732">Signal</keyword>
<dbReference type="Pfam" id="PF25102">
    <property type="entry name" value="DUF7810"/>
    <property type="match status" value="1"/>
</dbReference>
<dbReference type="EnsemblPlants" id="PNT69741">
    <property type="protein sequence ID" value="PNT69741"/>
    <property type="gene ID" value="BRADI_3g60628v3"/>
</dbReference>
<evidence type="ECO:0000313" key="4">
    <source>
        <dbReference type="EnsemblPlants" id="PNT69741"/>
    </source>
</evidence>
<dbReference type="OrthoDB" id="684603at2759"/>
<reference evidence="3 4" key="1">
    <citation type="journal article" date="2010" name="Nature">
        <title>Genome sequencing and analysis of the model grass Brachypodium distachyon.</title>
        <authorList>
            <consortium name="International Brachypodium Initiative"/>
        </authorList>
    </citation>
    <scope>NUCLEOTIDE SEQUENCE [LARGE SCALE GENOMIC DNA]</scope>
    <source>
        <strain evidence="3">Bd21</strain>
        <strain evidence="4">cv. Bd21</strain>
    </source>
</reference>
<dbReference type="KEGG" id="bdi:106865386"/>
<dbReference type="Proteomes" id="UP000008810">
    <property type="component" value="Chromosome 3"/>
</dbReference>
<dbReference type="SUPFAM" id="SSF54001">
    <property type="entry name" value="Cysteine proteinases"/>
    <property type="match status" value="2"/>
</dbReference>
<sequence length="292" mass="33892">MGRGCAIALAAAAAALLVSLPMLLVLPPDADTYEQESRRMFVEWKARYKKTYKYAGEEECRYALFKESRCRVAWARADGVTTSGLNGLSALANEEIQRGYRVRKGEKSYEQETRRLFVGWKAKYGKTYRDVGEEECRYRLFKGNRRVVVRLNAGQNVYGINQFGDLTNEEVREHCYPEMVDQELSARFAGALLRKRSLEEALFLEMKHTCGSERHLCVLLENFRIKMLLMKHRCARTYGRNLNIRVDIFLNPAETNVLCSDWNGWKDPIIWFDGATDAVGIQFFFWRMFILE</sequence>
<reference evidence="3" key="2">
    <citation type="submission" date="2017-06" db="EMBL/GenBank/DDBJ databases">
        <title>WGS assembly of Brachypodium distachyon.</title>
        <authorList>
            <consortium name="The International Brachypodium Initiative"/>
            <person name="Lucas S."/>
            <person name="Harmon-Smith M."/>
            <person name="Lail K."/>
            <person name="Tice H."/>
            <person name="Grimwood J."/>
            <person name="Bruce D."/>
            <person name="Barry K."/>
            <person name="Shu S."/>
            <person name="Lindquist E."/>
            <person name="Wang M."/>
            <person name="Pitluck S."/>
            <person name="Vogel J.P."/>
            <person name="Garvin D.F."/>
            <person name="Mockler T.C."/>
            <person name="Schmutz J."/>
            <person name="Rokhsar D."/>
            <person name="Bevan M.W."/>
        </authorList>
    </citation>
    <scope>NUCLEOTIDE SEQUENCE</scope>
    <source>
        <strain evidence="3">Bd21</strain>
    </source>
</reference>
<organism evidence="3">
    <name type="scientific">Brachypodium distachyon</name>
    <name type="common">Purple false brome</name>
    <name type="synonym">Trachynia distachya</name>
    <dbReference type="NCBI Taxonomy" id="15368"/>
    <lineage>
        <taxon>Eukaryota</taxon>
        <taxon>Viridiplantae</taxon>
        <taxon>Streptophyta</taxon>
        <taxon>Embryophyta</taxon>
        <taxon>Tracheophyta</taxon>
        <taxon>Spermatophyta</taxon>
        <taxon>Magnoliopsida</taxon>
        <taxon>Liliopsida</taxon>
        <taxon>Poales</taxon>
        <taxon>Poaceae</taxon>
        <taxon>BOP clade</taxon>
        <taxon>Pooideae</taxon>
        <taxon>Stipodae</taxon>
        <taxon>Brachypodieae</taxon>
        <taxon>Brachypodium</taxon>
    </lineage>
</organism>
<feature type="chain" id="PRO_5044576614" description="Cathepsin propeptide inhibitor domain-containing protein" evidence="1">
    <location>
        <begin position="33"/>
        <end position="292"/>
    </location>
</feature>
<dbReference type="Gene3D" id="1.10.287.2250">
    <property type="match status" value="2"/>
</dbReference>
<dbReference type="PANTHER" id="PTHR35736:SF1">
    <property type="entry name" value="EXPRESSED PROTEIN"/>
    <property type="match status" value="1"/>
</dbReference>
<dbReference type="RefSeq" id="XP_014756089.1">
    <property type="nucleotide sequence ID" value="XM_014900603.2"/>
</dbReference>
<dbReference type="InterPro" id="IPR038765">
    <property type="entry name" value="Papain-like_cys_pep_sf"/>
</dbReference>
<proteinExistence type="predicted"/>